<dbReference type="SUPFAM" id="SSF48264">
    <property type="entry name" value="Cytochrome P450"/>
    <property type="match status" value="1"/>
</dbReference>
<dbReference type="CDD" id="cd11065">
    <property type="entry name" value="CYP64-like"/>
    <property type="match status" value="1"/>
</dbReference>
<dbReference type="GO" id="GO:0016705">
    <property type="term" value="F:oxidoreductase activity, acting on paired donors, with incorporation or reduction of molecular oxygen"/>
    <property type="evidence" value="ECO:0007669"/>
    <property type="project" value="InterPro"/>
</dbReference>
<feature type="transmembrane region" description="Helical" evidence="10">
    <location>
        <begin position="300"/>
        <end position="322"/>
    </location>
</feature>
<evidence type="ECO:0000256" key="3">
    <source>
        <dbReference type="ARBA" id="ARBA00010617"/>
    </source>
</evidence>
<evidence type="ECO:0000256" key="4">
    <source>
        <dbReference type="ARBA" id="ARBA00022617"/>
    </source>
</evidence>
<dbReference type="PANTHER" id="PTHR46300">
    <property type="entry name" value="P450, PUTATIVE (EUROFUNG)-RELATED-RELATED"/>
    <property type="match status" value="1"/>
</dbReference>
<comment type="caution">
    <text evidence="11">The sequence shown here is derived from an EMBL/GenBank/DDBJ whole genome shotgun (WGS) entry which is preliminary data.</text>
</comment>
<organism evidence="11 12">
    <name type="scientific">Agrocybe chaxingu</name>
    <dbReference type="NCBI Taxonomy" id="84603"/>
    <lineage>
        <taxon>Eukaryota</taxon>
        <taxon>Fungi</taxon>
        <taxon>Dikarya</taxon>
        <taxon>Basidiomycota</taxon>
        <taxon>Agaricomycotina</taxon>
        <taxon>Agaricomycetes</taxon>
        <taxon>Agaricomycetidae</taxon>
        <taxon>Agaricales</taxon>
        <taxon>Agaricineae</taxon>
        <taxon>Strophariaceae</taxon>
        <taxon>Agrocybe</taxon>
    </lineage>
</organism>
<protein>
    <recommendedName>
        <fullName evidence="13">Cytochrome P450</fullName>
    </recommendedName>
</protein>
<evidence type="ECO:0000256" key="9">
    <source>
        <dbReference type="SAM" id="MobiDB-lite"/>
    </source>
</evidence>
<dbReference type="OrthoDB" id="2789670at2759"/>
<evidence type="ECO:0000256" key="7">
    <source>
        <dbReference type="ARBA" id="ARBA00023004"/>
    </source>
</evidence>
<proteinExistence type="inferred from homology"/>
<dbReference type="Pfam" id="PF00067">
    <property type="entry name" value="p450"/>
    <property type="match status" value="1"/>
</dbReference>
<dbReference type="InterPro" id="IPR036396">
    <property type="entry name" value="Cyt_P450_sf"/>
</dbReference>
<comment type="cofactor">
    <cofactor evidence="1">
        <name>heme</name>
        <dbReference type="ChEBI" id="CHEBI:30413"/>
    </cofactor>
</comment>
<comment type="similarity">
    <text evidence="3">Belongs to the cytochrome P450 family.</text>
</comment>
<evidence type="ECO:0000313" key="11">
    <source>
        <dbReference type="EMBL" id="KAJ3505849.1"/>
    </source>
</evidence>
<evidence type="ECO:0000256" key="8">
    <source>
        <dbReference type="ARBA" id="ARBA00023033"/>
    </source>
</evidence>
<keyword evidence="10" id="KW-0812">Transmembrane</keyword>
<comment type="pathway">
    <text evidence="2">Secondary metabolite biosynthesis.</text>
</comment>
<dbReference type="InterPro" id="IPR001128">
    <property type="entry name" value="Cyt_P450"/>
</dbReference>
<evidence type="ECO:0000313" key="12">
    <source>
        <dbReference type="Proteomes" id="UP001148786"/>
    </source>
</evidence>
<accession>A0A9W8JZJ2</accession>
<dbReference type="InterPro" id="IPR050364">
    <property type="entry name" value="Cytochrome_P450_fung"/>
</dbReference>
<evidence type="ECO:0000256" key="5">
    <source>
        <dbReference type="ARBA" id="ARBA00022723"/>
    </source>
</evidence>
<name>A0A9W8JZJ2_9AGAR</name>
<keyword evidence="8" id="KW-0503">Monooxygenase</keyword>
<keyword evidence="7" id="KW-0408">Iron</keyword>
<feature type="transmembrane region" description="Helical" evidence="10">
    <location>
        <begin position="185"/>
        <end position="205"/>
    </location>
</feature>
<dbReference type="AlphaFoldDB" id="A0A9W8JZJ2"/>
<feature type="compositionally biased region" description="Basic residues" evidence="9">
    <location>
        <begin position="224"/>
        <end position="233"/>
    </location>
</feature>
<dbReference type="InterPro" id="IPR009571">
    <property type="entry name" value="SUR7/Rim9-like_fungi"/>
</dbReference>
<keyword evidence="6" id="KW-0560">Oxidoreductase</keyword>
<feature type="compositionally biased region" description="Basic and acidic residues" evidence="9">
    <location>
        <begin position="246"/>
        <end position="255"/>
    </location>
</feature>
<dbReference type="Proteomes" id="UP001148786">
    <property type="component" value="Unassembled WGS sequence"/>
</dbReference>
<evidence type="ECO:0000256" key="2">
    <source>
        <dbReference type="ARBA" id="ARBA00005179"/>
    </source>
</evidence>
<reference evidence="11" key="1">
    <citation type="submission" date="2022-07" db="EMBL/GenBank/DDBJ databases">
        <title>Genome Sequence of Agrocybe chaxingu.</title>
        <authorList>
            <person name="Buettner E."/>
        </authorList>
    </citation>
    <scope>NUCLEOTIDE SEQUENCE</scope>
    <source>
        <strain evidence="11">MP-N11</strain>
    </source>
</reference>
<dbReference type="GO" id="GO:0005886">
    <property type="term" value="C:plasma membrane"/>
    <property type="evidence" value="ECO:0007669"/>
    <property type="project" value="InterPro"/>
</dbReference>
<dbReference type="Gene3D" id="1.10.630.10">
    <property type="entry name" value="Cytochrome P450"/>
    <property type="match status" value="1"/>
</dbReference>
<keyword evidence="4" id="KW-0349">Heme</keyword>
<dbReference type="PANTHER" id="PTHR46300:SF7">
    <property type="entry name" value="P450, PUTATIVE (EUROFUNG)-RELATED"/>
    <property type="match status" value="1"/>
</dbReference>
<evidence type="ECO:0000256" key="1">
    <source>
        <dbReference type="ARBA" id="ARBA00001971"/>
    </source>
</evidence>
<feature type="transmembrane region" description="Helical" evidence="10">
    <location>
        <begin position="117"/>
        <end position="137"/>
    </location>
</feature>
<sequence length="711" mass="78842">MISVSTAKADSNLAAAVLLGAATLMLLFTCISSPVVASMRMYRLSFWQTDVVRYVDVGLWGYCVEPIKLLGCSSFTFNANVVEGCSKTSVGFSLDNIVAAALDAPGLDGLYSKAHTGFLVLYPIALTAFSCALQSAIHLFNRTRSIQIGVSARGVTWIFYYNAFATLLVLVAFLVQISVIATAKIWLTVVAIVCHLIDLGVLYSMRKALLRQERHNSAEQAIKKAQKQKKTKVSKRECEKPDDEEHESRREEENTLRPHPISYMLSPPPAYELDGYVESARATNNATPMRVGPVTMLSSSVLLTLSTGLAAALAIWGLVKWWRSTLSRLPYPPGPPVKNIISGNLVDVPAHAPWLKYTEWKEAYGNVVHFRVYGQHVVVLNSVEEAIEIFEKRSNIYSDRPHNTMVDLMGWDFNSGLKPYGDEWRQHRRILQHLFKREESLTYRPIQTRKVNDLLYGLLTTPEDFLGHARTVAAAIIVSAMYDLDIEPKGDFFVGLAEAAVSKLSESVFPGALAVNALPIIRFLPEWFPGAGFKRFARGAKELTDQMLAVPIESVKRRMTEGTSVLCAVATLLESDDSRNPETYDAIKHVAATAYAAGADTTVSAIETFMLAMAMFPEAQKKAQAEIDAVIGNDRMPNFEDRPSLQYVEALFREVLRWRPVLPLGVPHAAGEEDIYNGYYIPKGTHIIPNVWSARGFLLTPLHELSLPIGL</sequence>
<keyword evidence="10" id="KW-1133">Transmembrane helix</keyword>
<dbReference type="PRINTS" id="PR00463">
    <property type="entry name" value="EP450I"/>
</dbReference>
<evidence type="ECO:0000256" key="10">
    <source>
        <dbReference type="SAM" id="Phobius"/>
    </source>
</evidence>
<keyword evidence="5" id="KW-0479">Metal-binding</keyword>
<feature type="region of interest" description="Disordered" evidence="9">
    <location>
        <begin position="220"/>
        <end position="255"/>
    </location>
</feature>
<dbReference type="GO" id="GO:0020037">
    <property type="term" value="F:heme binding"/>
    <property type="evidence" value="ECO:0007669"/>
    <property type="project" value="InterPro"/>
</dbReference>
<dbReference type="EMBL" id="JANKHO010000835">
    <property type="protein sequence ID" value="KAJ3505849.1"/>
    <property type="molecule type" value="Genomic_DNA"/>
</dbReference>
<evidence type="ECO:0008006" key="13">
    <source>
        <dbReference type="Google" id="ProtNLM"/>
    </source>
</evidence>
<dbReference type="InterPro" id="IPR002401">
    <property type="entry name" value="Cyt_P450_E_grp-I"/>
</dbReference>
<dbReference type="Pfam" id="PF06687">
    <property type="entry name" value="SUR7"/>
    <property type="match status" value="1"/>
</dbReference>
<dbReference type="GO" id="GO:0005506">
    <property type="term" value="F:iron ion binding"/>
    <property type="evidence" value="ECO:0007669"/>
    <property type="project" value="InterPro"/>
</dbReference>
<gene>
    <name evidence="11" type="ORF">NLJ89_g7198</name>
</gene>
<keyword evidence="10" id="KW-0472">Membrane</keyword>
<evidence type="ECO:0000256" key="6">
    <source>
        <dbReference type="ARBA" id="ARBA00023002"/>
    </source>
</evidence>
<keyword evidence="12" id="KW-1185">Reference proteome</keyword>
<feature type="transmembrane region" description="Helical" evidence="10">
    <location>
        <begin position="158"/>
        <end position="179"/>
    </location>
</feature>
<dbReference type="GO" id="GO:0004497">
    <property type="term" value="F:monooxygenase activity"/>
    <property type="evidence" value="ECO:0007669"/>
    <property type="project" value="UniProtKB-KW"/>
</dbReference>